<reference evidence="2 3" key="1">
    <citation type="journal article" date="2023" name="Commun. Biol.">
        <title>Genome analysis of Parmales, the sister group of diatoms, reveals the evolutionary specialization of diatoms from phago-mixotrophs to photoautotrophs.</title>
        <authorList>
            <person name="Ban H."/>
            <person name="Sato S."/>
            <person name="Yoshikawa S."/>
            <person name="Yamada K."/>
            <person name="Nakamura Y."/>
            <person name="Ichinomiya M."/>
            <person name="Sato N."/>
            <person name="Blanc-Mathieu R."/>
            <person name="Endo H."/>
            <person name="Kuwata A."/>
            <person name="Ogata H."/>
        </authorList>
    </citation>
    <scope>NUCLEOTIDE SEQUENCE [LARGE SCALE GENOMIC DNA]</scope>
</reference>
<dbReference type="PANTHER" id="PTHR10807:SF128">
    <property type="entry name" value="PHOSPHATIDYLINOSITOL-3,5-BISPHOSPHATE 3-PHOSPHATASE"/>
    <property type="match status" value="1"/>
</dbReference>
<proteinExistence type="predicted"/>
<dbReference type="Proteomes" id="UP001165060">
    <property type="component" value="Unassembled WGS sequence"/>
</dbReference>
<evidence type="ECO:0000313" key="3">
    <source>
        <dbReference type="Proteomes" id="UP001165060"/>
    </source>
</evidence>
<organism evidence="2 3">
    <name type="scientific">Tetraparma gracilis</name>
    <dbReference type="NCBI Taxonomy" id="2962635"/>
    <lineage>
        <taxon>Eukaryota</taxon>
        <taxon>Sar</taxon>
        <taxon>Stramenopiles</taxon>
        <taxon>Ochrophyta</taxon>
        <taxon>Bolidophyceae</taxon>
        <taxon>Parmales</taxon>
        <taxon>Triparmaceae</taxon>
        <taxon>Tetraparma</taxon>
    </lineage>
</organism>
<dbReference type="EMBL" id="BRYB01003744">
    <property type="protein sequence ID" value="GMI19907.1"/>
    <property type="molecule type" value="Genomic_DNA"/>
</dbReference>
<feature type="domain" description="Myotubularin phosphatase" evidence="1">
    <location>
        <begin position="333"/>
        <end position="714"/>
    </location>
</feature>
<evidence type="ECO:0000313" key="2">
    <source>
        <dbReference type="EMBL" id="GMI19907.1"/>
    </source>
</evidence>
<dbReference type="InterPro" id="IPR030564">
    <property type="entry name" value="Myotubularin"/>
</dbReference>
<dbReference type="SUPFAM" id="SSF52799">
    <property type="entry name" value="(Phosphotyrosine protein) phosphatases II"/>
    <property type="match status" value="1"/>
</dbReference>
<dbReference type="InterPro" id="IPR010569">
    <property type="entry name" value="Myotubularin-like_Pase_dom"/>
</dbReference>
<dbReference type="PANTHER" id="PTHR10807">
    <property type="entry name" value="MYOTUBULARIN-RELATED"/>
    <property type="match status" value="1"/>
</dbReference>
<dbReference type="PROSITE" id="PS00383">
    <property type="entry name" value="TYR_PHOSPHATASE_1"/>
    <property type="match status" value="1"/>
</dbReference>
<gene>
    <name evidence="2" type="ORF">TeGR_g10731</name>
</gene>
<dbReference type="Pfam" id="PF06602">
    <property type="entry name" value="Myotub-related"/>
    <property type="match status" value="1"/>
</dbReference>
<keyword evidence="3" id="KW-1185">Reference proteome</keyword>
<dbReference type="InterPro" id="IPR016130">
    <property type="entry name" value="Tyr_Pase_AS"/>
</dbReference>
<sequence length="725" mass="76767">MTELVTIRVLSFDAPPNCTHSSKTHAPALSIAWGALTSAVSSFDAEATLPLSKTNSCSELVRNHPHLILTVHSGTHTIGHARLAVSSLAAPSARTVQVVRAPDEIGSLSLSVSASSAVLEASKMFGAQSNPPPPPPAKNLIPPSPDPIEIHHHGSIISTFGSISHPVLVNLSPSCLYVSDTSSAPGADLSLILHKGQIMSSTFHRHTLTLVTKDFRSVTLSPKTIPLPESKSGYPGADAAKRSLRSVSSDLAGVVNVLEKVTGIDIDGDGDIGISDEERLKATNPAAYHVGAAEAAASSAAAVVLGNVHEYIAAMWVAVEGGNPGGGAEEPENEFKLGLEEEFKRQLGGDVTRAGFKDGGNGGYGLCPTYPSLVLVPACDSVTPDVVAASAKFRSKGRIPALAWGNSTSRVYRCSQPKVGALGKTSGGDEVLVDALRAGGEGGGRLTIYDCRSHVAAAANGLKGAGAEDITQYVGCRQVFLGIGNIHAMRASHDALMKAVLGRPHADAGDDSFHSRLGATGWLGHVALLVRSALAVALDVRAGARALVHCSDGWDRTSQISALAQLLLDPYYRTREGYRVLVQKEFVAFGHMCKKRLGTAAFPDQRSPCLLQFVECTHHIRLQHPDKFEFLGGYLVDLAEMLTSERFGDFLANSERERGERGLDATKSLWAVLARDEYANPSFRHPDGGYSPAAVSLLPVKCKPAFFSLWADFYCRHDEAHADNA</sequence>
<dbReference type="CDD" id="cd14507">
    <property type="entry name" value="PTP-MTM-like"/>
    <property type="match status" value="1"/>
</dbReference>
<comment type="caution">
    <text evidence="2">The sequence shown here is derived from an EMBL/GenBank/DDBJ whole genome shotgun (WGS) entry which is preliminary data.</text>
</comment>
<name>A0ABQ6M5L0_9STRA</name>
<evidence type="ECO:0000259" key="1">
    <source>
        <dbReference type="PROSITE" id="PS51339"/>
    </source>
</evidence>
<dbReference type="PROSITE" id="PS51339">
    <property type="entry name" value="PPASE_MYOTUBULARIN"/>
    <property type="match status" value="1"/>
</dbReference>
<protein>
    <recommendedName>
        <fullName evidence="1">Myotubularin phosphatase domain-containing protein</fullName>
    </recommendedName>
</protein>
<dbReference type="InterPro" id="IPR029021">
    <property type="entry name" value="Prot-tyrosine_phosphatase-like"/>
</dbReference>
<accession>A0ABQ6M5L0</accession>